<dbReference type="SUPFAM" id="SSF51206">
    <property type="entry name" value="cAMP-binding domain-like"/>
    <property type="match status" value="1"/>
</dbReference>
<evidence type="ECO:0000259" key="4">
    <source>
        <dbReference type="PROSITE" id="PS50042"/>
    </source>
</evidence>
<dbReference type="Gene3D" id="1.10.10.10">
    <property type="entry name" value="Winged helix-like DNA-binding domain superfamily/Winged helix DNA-binding domain"/>
    <property type="match status" value="1"/>
</dbReference>
<gene>
    <name evidence="5" type="ORF">GCM10009836_49520</name>
</gene>
<keyword evidence="2" id="KW-0238">DNA-binding</keyword>
<feature type="domain" description="Cyclic nucleotide-binding" evidence="4">
    <location>
        <begin position="11"/>
        <end position="113"/>
    </location>
</feature>
<keyword evidence="3" id="KW-0804">Transcription</keyword>
<dbReference type="EMBL" id="BAAAQK010000018">
    <property type="protein sequence ID" value="GAA1863249.1"/>
    <property type="molecule type" value="Genomic_DNA"/>
</dbReference>
<dbReference type="InterPro" id="IPR000595">
    <property type="entry name" value="cNMP-bd_dom"/>
</dbReference>
<dbReference type="InterPro" id="IPR012318">
    <property type="entry name" value="HTH_CRP"/>
</dbReference>
<dbReference type="PANTHER" id="PTHR24567">
    <property type="entry name" value="CRP FAMILY TRANSCRIPTIONAL REGULATORY PROTEIN"/>
    <property type="match status" value="1"/>
</dbReference>
<sequence>MSVPEVQRTHGLEQLDPEAWAALWPAGRSVGLGRGEAVLSQGGSSDALYLLEEGYVSVTVSTADGAEVFLAFDGPGSVLGGVGFLDHRPRSGTVRATTPVRVRVLSRPVAERVTAARPTVMLALTLLVAARTRALVDRRVRYSQGSLSTRIGRVLVDHARDFGSPSGDGRGVVLDAPLSQPWIADLVGARPRIVGLELARLQAGGLIDTGYRARPRRLRVFDVAALEEFVETDADVARMPHRAG</sequence>
<dbReference type="InterPro" id="IPR018490">
    <property type="entry name" value="cNMP-bd_dom_sf"/>
</dbReference>
<dbReference type="InterPro" id="IPR050397">
    <property type="entry name" value="Env_Response_Regulators"/>
</dbReference>
<dbReference type="SMART" id="SM00100">
    <property type="entry name" value="cNMP"/>
    <property type="match status" value="1"/>
</dbReference>
<evidence type="ECO:0000256" key="2">
    <source>
        <dbReference type="ARBA" id="ARBA00023125"/>
    </source>
</evidence>
<dbReference type="CDD" id="cd00038">
    <property type="entry name" value="CAP_ED"/>
    <property type="match status" value="1"/>
</dbReference>
<dbReference type="RefSeq" id="WP_344421606.1">
    <property type="nucleotide sequence ID" value="NZ_BAAAQK010000018.1"/>
</dbReference>
<keyword evidence="6" id="KW-1185">Reference proteome</keyword>
<comment type="caution">
    <text evidence="5">The sequence shown here is derived from an EMBL/GenBank/DDBJ whole genome shotgun (WGS) entry which is preliminary data.</text>
</comment>
<reference evidence="5 6" key="1">
    <citation type="journal article" date="2019" name="Int. J. Syst. Evol. Microbiol.">
        <title>The Global Catalogue of Microorganisms (GCM) 10K type strain sequencing project: providing services to taxonomists for standard genome sequencing and annotation.</title>
        <authorList>
            <consortium name="The Broad Institute Genomics Platform"/>
            <consortium name="The Broad Institute Genome Sequencing Center for Infectious Disease"/>
            <person name="Wu L."/>
            <person name="Ma J."/>
        </authorList>
    </citation>
    <scope>NUCLEOTIDE SEQUENCE [LARGE SCALE GENOMIC DNA]</scope>
    <source>
        <strain evidence="5 6">JCM 16009</strain>
    </source>
</reference>
<dbReference type="PROSITE" id="PS50042">
    <property type="entry name" value="CNMP_BINDING_3"/>
    <property type="match status" value="1"/>
</dbReference>
<evidence type="ECO:0000313" key="5">
    <source>
        <dbReference type="EMBL" id="GAA1863249.1"/>
    </source>
</evidence>
<evidence type="ECO:0000313" key="6">
    <source>
        <dbReference type="Proteomes" id="UP001500449"/>
    </source>
</evidence>
<organism evidence="5 6">
    <name type="scientific">Pseudonocardia ailaonensis</name>
    <dbReference type="NCBI Taxonomy" id="367279"/>
    <lineage>
        <taxon>Bacteria</taxon>
        <taxon>Bacillati</taxon>
        <taxon>Actinomycetota</taxon>
        <taxon>Actinomycetes</taxon>
        <taxon>Pseudonocardiales</taxon>
        <taxon>Pseudonocardiaceae</taxon>
        <taxon>Pseudonocardia</taxon>
    </lineage>
</organism>
<evidence type="ECO:0000256" key="1">
    <source>
        <dbReference type="ARBA" id="ARBA00023015"/>
    </source>
</evidence>
<dbReference type="PANTHER" id="PTHR24567:SF68">
    <property type="entry name" value="DNA-BINDING TRANSCRIPTIONAL DUAL REGULATOR CRP"/>
    <property type="match status" value="1"/>
</dbReference>
<dbReference type="SUPFAM" id="SSF46785">
    <property type="entry name" value="Winged helix' DNA-binding domain"/>
    <property type="match status" value="1"/>
</dbReference>
<accession>A0ABN2NEU7</accession>
<dbReference type="Proteomes" id="UP001500449">
    <property type="component" value="Unassembled WGS sequence"/>
</dbReference>
<dbReference type="Gene3D" id="2.60.120.10">
    <property type="entry name" value="Jelly Rolls"/>
    <property type="match status" value="1"/>
</dbReference>
<name>A0ABN2NEU7_9PSEU</name>
<evidence type="ECO:0000256" key="3">
    <source>
        <dbReference type="ARBA" id="ARBA00023163"/>
    </source>
</evidence>
<dbReference type="InterPro" id="IPR014710">
    <property type="entry name" value="RmlC-like_jellyroll"/>
</dbReference>
<dbReference type="Pfam" id="PF00027">
    <property type="entry name" value="cNMP_binding"/>
    <property type="match status" value="1"/>
</dbReference>
<proteinExistence type="predicted"/>
<keyword evidence="1" id="KW-0805">Transcription regulation</keyword>
<protein>
    <recommendedName>
        <fullName evidence="4">Cyclic nucleotide-binding domain-containing protein</fullName>
    </recommendedName>
</protein>
<dbReference type="Pfam" id="PF13545">
    <property type="entry name" value="HTH_Crp_2"/>
    <property type="match status" value="1"/>
</dbReference>
<dbReference type="InterPro" id="IPR036390">
    <property type="entry name" value="WH_DNA-bd_sf"/>
</dbReference>
<dbReference type="InterPro" id="IPR036388">
    <property type="entry name" value="WH-like_DNA-bd_sf"/>
</dbReference>